<keyword evidence="3" id="KW-1003">Cell membrane</keyword>
<feature type="transmembrane region" description="Helical" evidence="7">
    <location>
        <begin position="165"/>
        <end position="185"/>
    </location>
</feature>
<proteinExistence type="inferred from homology"/>
<evidence type="ECO:0000313" key="9">
    <source>
        <dbReference type="EMBL" id="MCT2584748.1"/>
    </source>
</evidence>
<dbReference type="Gene3D" id="1.10.3720.10">
    <property type="entry name" value="MetI-like"/>
    <property type="match status" value="1"/>
</dbReference>
<dbReference type="EMBL" id="JAFFZE010000014">
    <property type="protein sequence ID" value="MCT2584748.1"/>
    <property type="molecule type" value="Genomic_DNA"/>
</dbReference>
<dbReference type="Pfam" id="PF00528">
    <property type="entry name" value="BPD_transp_1"/>
    <property type="match status" value="1"/>
</dbReference>
<evidence type="ECO:0000313" key="10">
    <source>
        <dbReference type="Proteomes" id="UP001156441"/>
    </source>
</evidence>
<comment type="subcellular location">
    <subcellularLocation>
        <location evidence="1 7">Cell membrane</location>
        <topology evidence="1 7">Multi-pass membrane protein</topology>
    </subcellularLocation>
</comment>
<evidence type="ECO:0000256" key="3">
    <source>
        <dbReference type="ARBA" id="ARBA00022475"/>
    </source>
</evidence>
<feature type="transmembrane region" description="Helical" evidence="7">
    <location>
        <begin position="273"/>
        <end position="295"/>
    </location>
</feature>
<accession>A0ABT2JAG6</accession>
<feature type="transmembrane region" description="Helical" evidence="7">
    <location>
        <begin position="6"/>
        <end position="25"/>
    </location>
</feature>
<dbReference type="InterPro" id="IPR035906">
    <property type="entry name" value="MetI-like_sf"/>
</dbReference>
<feature type="domain" description="ABC transmembrane type-1" evidence="8">
    <location>
        <begin position="67"/>
        <end position="294"/>
    </location>
</feature>
<feature type="transmembrane region" description="Helical" evidence="7">
    <location>
        <begin position="113"/>
        <end position="134"/>
    </location>
</feature>
<organism evidence="9 10">
    <name type="scientific">Actinophytocola gossypii</name>
    <dbReference type="NCBI Taxonomy" id="2812003"/>
    <lineage>
        <taxon>Bacteria</taxon>
        <taxon>Bacillati</taxon>
        <taxon>Actinomycetota</taxon>
        <taxon>Actinomycetes</taxon>
        <taxon>Pseudonocardiales</taxon>
        <taxon>Pseudonocardiaceae</taxon>
    </lineage>
</organism>
<keyword evidence="6 7" id="KW-0472">Membrane</keyword>
<gene>
    <name evidence="9" type="ORF">JT362_16645</name>
</gene>
<protein>
    <submittedName>
        <fullName evidence="9">Sugar ABC transporter permease</fullName>
    </submittedName>
</protein>
<dbReference type="PANTHER" id="PTHR30193">
    <property type="entry name" value="ABC TRANSPORTER PERMEASE PROTEIN"/>
    <property type="match status" value="1"/>
</dbReference>
<name>A0ABT2JAG6_9PSEU</name>
<evidence type="ECO:0000259" key="8">
    <source>
        <dbReference type="PROSITE" id="PS50928"/>
    </source>
</evidence>
<dbReference type="CDD" id="cd06261">
    <property type="entry name" value="TM_PBP2"/>
    <property type="match status" value="1"/>
</dbReference>
<evidence type="ECO:0000256" key="1">
    <source>
        <dbReference type="ARBA" id="ARBA00004651"/>
    </source>
</evidence>
<evidence type="ECO:0000256" key="5">
    <source>
        <dbReference type="ARBA" id="ARBA00022989"/>
    </source>
</evidence>
<dbReference type="InterPro" id="IPR051393">
    <property type="entry name" value="ABC_transporter_permease"/>
</dbReference>
<evidence type="ECO:0000256" key="6">
    <source>
        <dbReference type="ARBA" id="ARBA00023136"/>
    </source>
</evidence>
<evidence type="ECO:0000256" key="4">
    <source>
        <dbReference type="ARBA" id="ARBA00022692"/>
    </source>
</evidence>
<evidence type="ECO:0000256" key="7">
    <source>
        <dbReference type="RuleBase" id="RU363032"/>
    </source>
</evidence>
<feature type="transmembrane region" description="Helical" evidence="7">
    <location>
        <begin position="71"/>
        <end position="92"/>
    </location>
</feature>
<keyword evidence="4 7" id="KW-0812">Transmembrane</keyword>
<reference evidence="9 10" key="1">
    <citation type="submission" date="2021-02" db="EMBL/GenBank/DDBJ databases">
        <title>Actinophytocola xerophila sp. nov., isolated from soil of cotton cropping field.</title>
        <authorList>
            <person name="Huang R."/>
            <person name="Chen X."/>
            <person name="Ge X."/>
            <person name="Liu W."/>
        </authorList>
    </citation>
    <scope>NUCLEOTIDE SEQUENCE [LARGE SCALE GENOMIC DNA]</scope>
    <source>
        <strain evidence="9 10">S1-96</strain>
    </source>
</reference>
<dbReference type="InterPro" id="IPR000515">
    <property type="entry name" value="MetI-like"/>
</dbReference>
<comment type="similarity">
    <text evidence="7">Belongs to the binding-protein-dependent transport system permease family.</text>
</comment>
<sequence>MQHGKVGFVLAFLAVPVVIYGLFVLSPYVQAIYISLTDWSGLTASQTFVGFDNYVRLFEDDQFWVALKNNVILMLVVPVVTLALGLFFASMINVGRRGKSGIEGVRGSKVYRVVYFFPLVLSMAVIGVLFKYVFAPTEAGGIFNGLLGLVGLDGLTQPWLGDPRFAFWCVVVVMIWAFVGFYVVLFSAAMQSIPKDIYEAALLDGSSRFTTFRHVTLPLVWDTVQVGWVYMAIQAMDGFALVHIMLGISGGPSRAGDVLGVALYRSAFNSYRFGYASAIGVVLLVLTLIISVLFMRAARRERVEL</sequence>
<keyword evidence="5 7" id="KW-1133">Transmembrane helix</keyword>
<dbReference type="SUPFAM" id="SSF161098">
    <property type="entry name" value="MetI-like"/>
    <property type="match status" value="1"/>
</dbReference>
<dbReference type="Proteomes" id="UP001156441">
    <property type="component" value="Unassembled WGS sequence"/>
</dbReference>
<evidence type="ECO:0000256" key="2">
    <source>
        <dbReference type="ARBA" id="ARBA00022448"/>
    </source>
</evidence>
<keyword evidence="10" id="KW-1185">Reference proteome</keyword>
<dbReference type="PANTHER" id="PTHR30193:SF41">
    <property type="entry name" value="DIACETYLCHITOBIOSE UPTAKE SYSTEM PERMEASE PROTEIN NGCF"/>
    <property type="match status" value="1"/>
</dbReference>
<keyword evidence="2 7" id="KW-0813">Transport</keyword>
<dbReference type="PROSITE" id="PS50928">
    <property type="entry name" value="ABC_TM1"/>
    <property type="match status" value="1"/>
</dbReference>
<feature type="transmembrane region" description="Helical" evidence="7">
    <location>
        <begin position="228"/>
        <end position="248"/>
    </location>
</feature>
<comment type="caution">
    <text evidence="9">The sequence shown here is derived from an EMBL/GenBank/DDBJ whole genome shotgun (WGS) entry which is preliminary data.</text>
</comment>